<name>A0A485KSU0_9STRA</name>
<dbReference type="EMBL" id="CAADRA010005279">
    <property type="protein sequence ID" value="VFT88068.1"/>
    <property type="molecule type" value="Genomic_DNA"/>
</dbReference>
<dbReference type="AlphaFoldDB" id="A0A485KSU0"/>
<proteinExistence type="predicted"/>
<organism evidence="3 4">
    <name type="scientific">Aphanomyces stellatus</name>
    <dbReference type="NCBI Taxonomy" id="120398"/>
    <lineage>
        <taxon>Eukaryota</taxon>
        <taxon>Sar</taxon>
        <taxon>Stramenopiles</taxon>
        <taxon>Oomycota</taxon>
        <taxon>Saprolegniomycetes</taxon>
        <taxon>Saprolegniales</taxon>
        <taxon>Verrucalvaceae</taxon>
        <taxon>Aphanomyces</taxon>
    </lineage>
</organism>
<keyword evidence="4" id="KW-1185">Reference proteome</keyword>
<keyword evidence="1" id="KW-0472">Membrane</keyword>
<evidence type="ECO:0000313" key="4">
    <source>
        <dbReference type="Proteomes" id="UP000332933"/>
    </source>
</evidence>
<evidence type="ECO:0000256" key="1">
    <source>
        <dbReference type="SAM" id="Phobius"/>
    </source>
</evidence>
<protein>
    <submittedName>
        <fullName evidence="3">Aste57867_11201 protein</fullName>
    </submittedName>
</protein>
<feature type="transmembrane region" description="Helical" evidence="1">
    <location>
        <begin position="61"/>
        <end position="83"/>
    </location>
</feature>
<feature type="transmembrane region" description="Helical" evidence="1">
    <location>
        <begin position="12"/>
        <end position="40"/>
    </location>
</feature>
<reference evidence="2" key="2">
    <citation type="submission" date="2019-06" db="EMBL/GenBank/DDBJ databases">
        <title>Genomics analysis of Aphanomyces spp. identifies a new class of oomycete effector associated with host adaptation.</title>
        <authorList>
            <person name="Gaulin E."/>
        </authorList>
    </citation>
    <scope>NUCLEOTIDE SEQUENCE</scope>
    <source>
        <strain evidence="2">CBS 578.67</strain>
    </source>
</reference>
<sequence length="119" mass="12908">MLDIAFDASFTLYPASVLTILMTTPSATSVAFQGVMAMYYAAFAMGRIPVDAIHAHGSIPLGMVCVVVALYVLLLLYVFSIGLCEIVTGVQARHTIYTERATWPRVLGASMYGARRSRV</sequence>
<gene>
    <name evidence="3" type="primary">Aste57867_11201</name>
    <name evidence="2" type="ORF">As57867_011159</name>
    <name evidence="3" type="ORF">ASTE57867_11201</name>
</gene>
<reference evidence="3 4" key="1">
    <citation type="submission" date="2019-03" db="EMBL/GenBank/DDBJ databases">
        <authorList>
            <person name="Gaulin E."/>
            <person name="Dumas B."/>
        </authorList>
    </citation>
    <scope>NUCLEOTIDE SEQUENCE [LARGE SCALE GENOMIC DNA]</scope>
    <source>
        <strain evidence="3">CBS 568.67</strain>
    </source>
</reference>
<dbReference type="Proteomes" id="UP000332933">
    <property type="component" value="Unassembled WGS sequence"/>
</dbReference>
<evidence type="ECO:0000313" key="2">
    <source>
        <dbReference type="EMBL" id="KAF0698160.1"/>
    </source>
</evidence>
<evidence type="ECO:0000313" key="3">
    <source>
        <dbReference type="EMBL" id="VFT88068.1"/>
    </source>
</evidence>
<keyword evidence="1" id="KW-1133">Transmembrane helix</keyword>
<accession>A0A485KSU0</accession>
<dbReference type="EMBL" id="VJMH01005258">
    <property type="protein sequence ID" value="KAF0698160.1"/>
    <property type="molecule type" value="Genomic_DNA"/>
</dbReference>
<keyword evidence="1" id="KW-0812">Transmembrane</keyword>